<keyword evidence="10" id="KW-1185">Reference proteome</keyword>
<keyword evidence="4" id="KW-0408">Iron</keyword>
<dbReference type="InterPro" id="IPR024521">
    <property type="entry name" value="ArsS-like_C"/>
</dbReference>
<keyword evidence="3" id="KW-0479">Metal-binding</keyword>
<dbReference type="SUPFAM" id="SSF102114">
    <property type="entry name" value="Radical SAM enzymes"/>
    <property type="match status" value="1"/>
</dbReference>
<name>A0A126QNV0_9BACT</name>
<dbReference type="PANTHER" id="PTHR43728:SF1">
    <property type="entry name" value="FE-S OXIDOREDUCTASE"/>
    <property type="match status" value="1"/>
</dbReference>
<reference evidence="9 11" key="2">
    <citation type="submission" date="2019-03" db="EMBL/GenBank/DDBJ databases">
        <title>Genomic Encyclopedia of Type Strains, Phase IV (KMG-IV): sequencing the most valuable type-strain genomes for metagenomic binning, comparative biology and taxonomic classification.</title>
        <authorList>
            <person name="Goeker M."/>
        </authorList>
    </citation>
    <scope>NUCLEOTIDE SEQUENCE [LARGE SCALE GENOMIC DNA]</scope>
    <source>
        <strain evidence="9 11">DSM 101483</strain>
    </source>
</reference>
<evidence type="ECO:0000256" key="4">
    <source>
        <dbReference type="ARBA" id="ARBA00023004"/>
    </source>
</evidence>
<evidence type="ECO:0000313" key="9">
    <source>
        <dbReference type="EMBL" id="TDT89745.1"/>
    </source>
</evidence>
<reference evidence="8 10" key="1">
    <citation type="journal article" date="2016" name="Front. Microbiol.">
        <title>Genome Sequence of the Piezophilic, Mesophilic Sulfate-Reducing Bacterium Desulfovibrio indicus J2T.</title>
        <authorList>
            <person name="Cao J."/>
            <person name="Maignien L."/>
            <person name="Shao Z."/>
            <person name="Alain K."/>
            <person name="Jebbar M."/>
        </authorList>
    </citation>
    <scope>NUCLEOTIDE SEQUENCE [LARGE SCALE GENOMIC DNA]</scope>
    <source>
        <strain evidence="8 10">J2</strain>
    </source>
</reference>
<evidence type="ECO:0000256" key="2">
    <source>
        <dbReference type="ARBA" id="ARBA00022691"/>
    </source>
</evidence>
<gene>
    <name evidence="8" type="ORF">AWY79_09640</name>
    <name evidence="9" type="ORF">EDC59_10340</name>
</gene>
<evidence type="ECO:0000313" key="10">
    <source>
        <dbReference type="Proteomes" id="UP000055611"/>
    </source>
</evidence>
<comment type="cofactor">
    <cofactor evidence="1">
        <name>[4Fe-4S] cluster</name>
        <dbReference type="ChEBI" id="CHEBI:49883"/>
    </cofactor>
</comment>
<protein>
    <submittedName>
        <fullName evidence="9">Radical SAM/Cys-rich protein</fullName>
    </submittedName>
</protein>
<evidence type="ECO:0000256" key="5">
    <source>
        <dbReference type="ARBA" id="ARBA00023014"/>
    </source>
</evidence>
<dbReference type="EMBL" id="CP014206">
    <property type="protein sequence ID" value="AMK11358.1"/>
    <property type="molecule type" value="Genomic_DNA"/>
</dbReference>
<dbReference type="RefSeq" id="WP_066802902.1">
    <property type="nucleotide sequence ID" value="NZ_CP014206.1"/>
</dbReference>
<dbReference type="CDD" id="cd01335">
    <property type="entry name" value="Radical_SAM"/>
    <property type="match status" value="1"/>
</dbReference>
<dbReference type="PANTHER" id="PTHR43728">
    <property type="entry name" value="SLR0304 PROTEIN"/>
    <property type="match status" value="1"/>
</dbReference>
<dbReference type="Pfam" id="PF04055">
    <property type="entry name" value="Radical_SAM"/>
    <property type="match status" value="1"/>
</dbReference>
<evidence type="ECO:0000259" key="6">
    <source>
        <dbReference type="Pfam" id="PF04055"/>
    </source>
</evidence>
<evidence type="ECO:0000313" key="8">
    <source>
        <dbReference type="EMBL" id="AMK11358.1"/>
    </source>
</evidence>
<evidence type="ECO:0000313" key="11">
    <source>
        <dbReference type="Proteomes" id="UP000295506"/>
    </source>
</evidence>
<dbReference type="Proteomes" id="UP000295506">
    <property type="component" value="Unassembled WGS sequence"/>
</dbReference>
<evidence type="ECO:0000256" key="1">
    <source>
        <dbReference type="ARBA" id="ARBA00001966"/>
    </source>
</evidence>
<dbReference type="GO" id="GO:0003824">
    <property type="term" value="F:catalytic activity"/>
    <property type="evidence" value="ECO:0007669"/>
    <property type="project" value="InterPro"/>
</dbReference>
<dbReference type="KEGG" id="dej:AWY79_09640"/>
<dbReference type="Proteomes" id="UP000055611">
    <property type="component" value="Chromosome"/>
</dbReference>
<dbReference type="AlphaFoldDB" id="A0A126QNV0"/>
<organism evidence="9 11">
    <name type="scientific">Pseudodesulfovibrio indicus</name>
    <dbReference type="NCBI Taxonomy" id="1716143"/>
    <lineage>
        <taxon>Bacteria</taxon>
        <taxon>Pseudomonadati</taxon>
        <taxon>Thermodesulfobacteriota</taxon>
        <taxon>Desulfovibrionia</taxon>
        <taxon>Desulfovibrionales</taxon>
        <taxon>Desulfovibrionaceae</taxon>
    </lineage>
</organism>
<sequence>MNSFDAKVGGPLHAADLDILQVNVGLRCNQACIHCHLECSPARDEVMSAETMHRIAGLADAIRPKLVDITGGAPELNPNLRGFVAALADAGHTVQVRTNLSAMEEPGCGDYPEFFAEKGVGLVASMPCYLEENVDRMRGEHCYASSIRMLKRLNGLGYGRGEGLTLDLVFNPGGPALPPGQACLEQDYKREMASRHGVVFDRLLTITNLPIGRFMKTLKSEGGDAEYMHLLDSSFNPATVSGLMCRHQVNVGWDGRLYDCDFNQALGLPLADGAPSSLDEFDLTAMVERVIVTGPHCLGCTAGAGSSCGGALDG</sequence>
<dbReference type="GO" id="GO:0046872">
    <property type="term" value="F:metal ion binding"/>
    <property type="evidence" value="ECO:0007669"/>
    <property type="project" value="UniProtKB-KW"/>
</dbReference>
<dbReference type="Gene3D" id="3.20.20.70">
    <property type="entry name" value="Aldolase class I"/>
    <property type="match status" value="1"/>
</dbReference>
<dbReference type="EMBL" id="SOBK01000003">
    <property type="protein sequence ID" value="TDT89745.1"/>
    <property type="molecule type" value="Genomic_DNA"/>
</dbReference>
<dbReference type="InterPro" id="IPR058240">
    <property type="entry name" value="rSAM_sf"/>
</dbReference>
<keyword evidence="2" id="KW-0949">S-adenosyl-L-methionine</keyword>
<dbReference type="InterPro" id="IPR007197">
    <property type="entry name" value="rSAM"/>
</dbReference>
<feature type="domain" description="Arsenosugar biosynthesis radical SAM protein ArsS-like C-terminal" evidence="7">
    <location>
        <begin position="177"/>
        <end position="311"/>
    </location>
</feature>
<dbReference type="NCBIfam" id="TIGR04167">
    <property type="entry name" value="rSAM_SeCys"/>
    <property type="match status" value="1"/>
</dbReference>
<dbReference type="InterPro" id="IPR013785">
    <property type="entry name" value="Aldolase_TIM"/>
</dbReference>
<feature type="domain" description="Radical SAM core" evidence="6">
    <location>
        <begin position="22"/>
        <end position="160"/>
    </location>
</feature>
<dbReference type="SFLD" id="SFLDS00029">
    <property type="entry name" value="Radical_SAM"/>
    <property type="match status" value="1"/>
</dbReference>
<dbReference type="Pfam" id="PF12345">
    <property type="entry name" value="DUF3641"/>
    <property type="match status" value="1"/>
</dbReference>
<proteinExistence type="predicted"/>
<keyword evidence="5" id="KW-0411">Iron-sulfur</keyword>
<accession>A0A126QNV0</accession>
<dbReference type="GO" id="GO:0051536">
    <property type="term" value="F:iron-sulfur cluster binding"/>
    <property type="evidence" value="ECO:0007669"/>
    <property type="project" value="UniProtKB-KW"/>
</dbReference>
<evidence type="ECO:0000256" key="3">
    <source>
        <dbReference type="ARBA" id="ARBA00022723"/>
    </source>
</evidence>
<dbReference type="OrthoDB" id="9810775at2"/>
<evidence type="ECO:0000259" key="7">
    <source>
        <dbReference type="Pfam" id="PF12345"/>
    </source>
</evidence>
<dbReference type="InterPro" id="IPR026351">
    <property type="entry name" value="rSAM_ArsS-like"/>
</dbReference>